<protein>
    <recommendedName>
        <fullName evidence="3">Glycoside hydrolase family 3 C-terminal domain-containing protein</fullName>
    </recommendedName>
</protein>
<comment type="caution">
    <text evidence="1">The sequence shown here is derived from an EMBL/GenBank/DDBJ whole genome shotgun (WGS) entry which is preliminary data.</text>
</comment>
<dbReference type="AlphaFoldDB" id="A0A139HQ24"/>
<sequence length="223" mass="24833">MRDPDYTSHYDNKKLAVNLWLQDIPSPYPGIVCPANYALPQSTITNRYIYGPCIMVRASEKSLSNLASSGTVLLFTPVVHPAGSVKATSKTAAQMNIDPFESLGRALSRYHKRIRHVPYVPRIGFTETHDAFLSQADAVIVVMCEPDTSKHEELSNQGDFADSANEALKETLCGRPMKYPLIVIQCGNQEGTWWPDASSFETLIKCRSYDQDMALAIAKRLFS</sequence>
<evidence type="ECO:0000313" key="2">
    <source>
        <dbReference type="Proteomes" id="UP000070133"/>
    </source>
</evidence>
<accession>A0A139HQ24</accession>
<organism evidence="1 2">
    <name type="scientific">Pseudocercospora eumusae</name>
    <dbReference type="NCBI Taxonomy" id="321146"/>
    <lineage>
        <taxon>Eukaryota</taxon>
        <taxon>Fungi</taxon>
        <taxon>Dikarya</taxon>
        <taxon>Ascomycota</taxon>
        <taxon>Pezizomycotina</taxon>
        <taxon>Dothideomycetes</taxon>
        <taxon>Dothideomycetidae</taxon>
        <taxon>Mycosphaerellales</taxon>
        <taxon>Mycosphaerellaceae</taxon>
        <taxon>Pseudocercospora</taxon>
    </lineage>
</organism>
<proteinExistence type="predicted"/>
<evidence type="ECO:0008006" key="3">
    <source>
        <dbReference type="Google" id="ProtNLM"/>
    </source>
</evidence>
<gene>
    <name evidence="1" type="ORF">AC578_8704</name>
</gene>
<name>A0A139HQ24_9PEZI</name>
<dbReference type="EMBL" id="LFZN01000020">
    <property type="protein sequence ID" value="KXT04581.1"/>
    <property type="molecule type" value="Genomic_DNA"/>
</dbReference>
<keyword evidence="2" id="KW-1185">Reference proteome</keyword>
<reference evidence="1 2" key="1">
    <citation type="submission" date="2015-07" db="EMBL/GenBank/DDBJ databases">
        <title>Comparative genomics of the Sigatoka disease complex on banana suggests a link between parallel evolutionary changes in Pseudocercospora fijiensis and Pseudocercospora eumusae and increased virulence on the banana host.</title>
        <authorList>
            <person name="Chang T.-C."/>
            <person name="Salvucci A."/>
            <person name="Crous P.W."/>
            <person name="Stergiopoulos I."/>
        </authorList>
    </citation>
    <scope>NUCLEOTIDE SEQUENCE [LARGE SCALE GENOMIC DNA]</scope>
    <source>
        <strain evidence="1 2">CBS 114824</strain>
    </source>
</reference>
<dbReference type="Proteomes" id="UP000070133">
    <property type="component" value="Unassembled WGS sequence"/>
</dbReference>
<dbReference type="OrthoDB" id="47059at2759"/>
<evidence type="ECO:0000313" key="1">
    <source>
        <dbReference type="EMBL" id="KXT04581.1"/>
    </source>
</evidence>